<dbReference type="PANTHER" id="PTHR30537">
    <property type="entry name" value="HTH-TYPE TRANSCRIPTIONAL REGULATOR"/>
    <property type="match status" value="1"/>
</dbReference>
<evidence type="ECO:0000256" key="1">
    <source>
        <dbReference type="ARBA" id="ARBA00009437"/>
    </source>
</evidence>
<dbReference type="InterPro" id="IPR036388">
    <property type="entry name" value="WH-like_DNA-bd_sf"/>
</dbReference>
<dbReference type="Pfam" id="PF00126">
    <property type="entry name" value="HTH_1"/>
    <property type="match status" value="1"/>
</dbReference>
<evidence type="ECO:0000256" key="3">
    <source>
        <dbReference type="ARBA" id="ARBA00023125"/>
    </source>
</evidence>
<dbReference type="OrthoDB" id="8723543at2"/>
<feature type="domain" description="HTH lysR-type" evidence="5">
    <location>
        <begin position="12"/>
        <end position="69"/>
    </location>
</feature>
<dbReference type="Gene3D" id="3.40.190.290">
    <property type="match status" value="1"/>
</dbReference>
<evidence type="ECO:0000256" key="4">
    <source>
        <dbReference type="ARBA" id="ARBA00023163"/>
    </source>
</evidence>
<sequence length="332" mass="36064">MAKPLPPPPPADRIELMQTFVRIVEAGSLSAAAAQMGTTQPTVSRRLQALERSLGVRLLQRSTHAMKLTEDGERCFDRAKELILSWGAFEAELRGVGDQPEGRLRVVAPHAFGQQLLVGPLASYLQRHPQVTVEWLLHDSPHDETPDFIAEGVDCAIRVGEVTDPNAVAIRLFDVPRIAVGAPSLFGPGTPLPVHARELEALPWLAARNFYRTEVVFTHESTGEVCRVPIRPRMITDSLYALRSAAVLGVGVGVSSAWMLTEELAAGRLVHLAPQWHGTPAPVYIVYPYARFYPARLRLFVEAMRQAFPESPLPAAGVTGVAGTTVNGPDGG</sequence>
<dbReference type="InterPro" id="IPR058163">
    <property type="entry name" value="LysR-type_TF_proteobact-type"/>
</dbReference>
<dbReference type="CDD" id="cd08422">
    <property type="entry name" value="PBP2_CrgA_like"/>
    <property type="match status" value="1"/>
</dbReference>
<comment type="similarity">
    <text evidence="1">Belongs to the LysR transcriptional regulatory family.</text>
</comment>
<dbReference type="SUPFAM" id="SSF53850">
    <property type="entry name" value="Periplasmic binding protein-like II"/>
    <property type="match status" value="1"/>
</dbReference>
<keyword evidence="3" id="KW-0238">DNA-binding</keyword>
<evidence type="ECO:0000313" key="6">
    <source>
        <dbReference type="EMBL" id="RTQ34663.1"/>
    </source>
</evidence>
<dbReference type="GO" id="GO:0003700">
    <property type="term" value="F:DNA-binding transcription factor activity"/>
    <property type="evidence" value="ECO:0007669"/>
    <property type="project" value="InterPro"/>
</dbReference>
<reference evidence="6 7" key="1">
    <citation type="submission" date="2018-12" db="EMBL/GenBank/DDBJ databases">
        <title>The genome of Variovorax gossypii DSM 100435.</title>
        <authorList>
            <person name="Gao J."/>
            <person name="Sun J."/>
        </authorList>
    </citation>
    <scope>NUCLEOTIDE SEQUENCE [LARGE SCALE GENOMIC DNA]</scope>
    <source>
        <strain evidence="6 7">DSM 100435</strain>
    </source>
</reference>
<dbReference type="Gene3D" id="1.10.10.10">
    <property type="entry name" value="Winged helix-like DNA-binding domain superfamily/Winged helix DNA-binding domain"/>
    <property type="match status" value="1"/>
</dbReference>
<dbReference type="Proteomes" id="UP000267418">
    <property type="component" value="Unassembled WGS sequence"/>
</dbReference>
<keyword evidence="4" id="KW-0804">Transcription</keyword>
<dbReference type="PANTHER" id="PTHR30537:SF30">
    <property type="entry name" value="TRANSCRIPTIONAL REGULATOR-RELATED"/>
    <property type="match status" value="1"/>
</dbReference>
<dbReference type="Pfam" id="PF03466">
    <property type="entry name" value="LysR_substrate"/>
    <property type="match status" value="1"/>
</dbReference>
<comment type="caution">
    <text evidence="6">The sequence shown here is derived from an EMBL/GenBank/DDBJ whole genome shotgun (WGS) entry which is preliminary data.</text>
</comment>
<proteinExistence type="inferred from homology"/>
<dbReference type="PRINTS" id="PR00039">
    <property type="entry name" value="HTHLYSR"/>
</dbReference>
<gene>
    <name evidence="6" type="ORF">EJP69_09590</name>
</gene>
<dbReference type="RefSeq" id="WP_126469687.1">
    <property type="nucleotide sequence ID" value="NZ_RXOE01000002.1"/>
</dbReference>
<dbReference type="AlphaFoldDB" id="A0A3S0IE80"/>
<dbReference type="PROSITE" id="PS50931">
    <property type="entry name" value="HTH_LYSR"/>
    <property type="match status" value="1"/>
</dbReference>
<dbReference type="GO" id="GO:0043565">
    <property type="term" value="F:sequence-specific DNA binding"/>
    <property type="evidence" value="ECO:0007669"/>
    <property type="project" value="TreeGrafter"/>
</dbReference>
<name>A0A3S0IE80_9BURK</name>
<evidence type="ECO:0000256" key="2">
    <source>
        <dbReference type="ARBA" id="ARBA00023015"/>
    </source>
</evidence>
<keyword evidence="7" id="KW-1185">Reference proteome</keyword>
<organism evidence="6 7">
    <name type="scientific">Variovorax gossypii</name>
    <dbReference type="NCBI Taxonomy" id="1679495"/>
    <lineage>
        <taxon>Bacteria</taxon>
        <taxon>Pseudomonadati</taxon>
        <taxon>Pseudomonadota</taxon>
        <taxon>Betaproteobacteria</taxon>
        <taxon>Burkholderiales</taxon>
        <taxon>Comamonadaceae</taxon>
        <taxon>Variovorax</taxon>
    </lineage>
</organism>
<dbReference type="InterPro" id="IPR036390">
    <property type="entry name" value="WH_DNA-bd_sf"/>
</dbReference>
<dbReference type="EMBL" id="RXOE01000002">
    <property type="protein sequence ID" value="RTQ34663.1"/>
    <property type="molecule type" value="Genomic_DNA"/>
</dbReference>
<dbReference type="GO" id="GO:0006351">
    <property type="term" value="P:DNA-templated transcription"/>
    <property type="evidence" value="ECO:0007669"/>
    <property type="project" value="TreeGrafter"/>
</dbReference>
<dbReference type="InterPro" id="IPR000847">
    <property type="entry name" value="LysR_HTH_N"/>
</dbReference>
<dbReference type="FunFam" id="1.10.10.10:FF:000001">
    <property type="entry name" value="LysR family transcriptional regulator"/>
    <property type="match status" value="1"/>
</dbReference>
<dbReference type="SUPFAM" id="SSF46785">
    <property type="entry name" value="Winged helix' DNA-binding domain"/>
    <property type="match status" value="1"/>
</dbReference>
<keyword evidence="2" id="KW-0805">Transcription regulation</keyword>
<evidence type="ECO:0000313" key="7">
    <source>
        <dbReference type="Proteomes" id="UP000267418"/>
    </source>
</evidence>
<accession>A0A3S0IE80</accession>
<protein>
    <submittedName>
        <fullName evidence="6">LysR family transcriptional regulator</fullName>
    </submittedName>
</protein>
<dbReference type="InterPro" id="IPR005119">
    <property type="entry name" value="LysR_subst-bd"/>
</dbReference>
<evidence type="ECO:0000259" key="5">
    <source>
        <dbReference type="PROSITE" id="PS50931"/>
    </source>
</evidence>